<comment type="caution">
    <text evidence="2">The sequence shown here is derived from an EMBL/GenBank/DDBJ whole genome shotgun (WGS) entry which is preliminary data.</text>
</comment>
<gene>
    <name evidence="2" type="ORF">RUM43_003103</name>
</gene>
<evidence type="ECO:0000256" key="1">
    <source>
        <dbReference type="SAM" id="MobiDB-lite"/>
    </source>
</evidence>
<sequence>MPPAVMSVIFEGISAASGLIVTPFLQSGEDNVESEDASTAQPGGVQEFGKPVQQEKVS</sequence>
<accession>A0AAN8S9B9</accession>
<protein>
    <submittedName>
        <fullName evidence="2">Uncharacterized protein</fullName>
    </submittedName>
</protein>
<feature type="region of interest" description="Disordered" evidence="1">
    <location>
        <begin position="29"/>
        <end position="58"/>
    </location>
</feature>
<evidence type="ECO:0000313" key="2">
    <source>
        <dbReference type="EMBL" id="KAK6629286.1"/>
    </source>
</evidence>
<dbReference type="EMBL" id="JAWJWE010000036">
    <property type="protein sequence ID" value="KAK6629286.1"/>
    <property type="molecule type" value="Genomic_DNA"/>
</dbReference>
<name>A0AAN8S9B9_POLSC</name>
<reference evidence="2 3" key="1">
    <citation type="submission" date="2023-10" db="EMBL/GenBank/DDBJ databases">
        <title>Genomes of two closely related lineages of the louse Polyplax serrata with different host specificities.</title>
        <authorList>
            <person name="Martinu J."/>
            <person name="Tarabai H."/>
            <person name="Stefka J."/>
            <person name="Hypsa V."/>
        </authorList>
    </citation>
    <scope>NUCLEOTIDE SEQUENCE [LARGE SCALE GENOMIC DNA]</scope>
    <source>
        <strain evidence="2">HR10_N</strain>
    </source>
</reference>
<dbReference type="Proteomes" id="UP001372834">
    <property type="component" value="Unassembled WGS sequence"/>
</dbReference>
<proteinExistence type="predicted"/>
<organism evidence="2 3">
    <name type="scientific">Polyplax serrata</name>
    <name type="common">Common mouse louse</name>
    <dbReference type="NCBI Taxonomy" id="468196"/>
    <lineage>
        <taxon>Eukaryota</taxon>
        <taxon>Metazoa</taxon>
        <taxon>Ecdysozoa</taxon>
        <taxon>Arthropoda</taxon>
        <taxon>Hexapoda</taxon>
        <taxon>Insecta</taxon>
        <taxon>Pterygota</taxon>
        <taxon>Neoptera</taxon>
        <taxon>Paraneoptera</taxon>
        <taxon>Psocodea</taxon>
        <taxon>Troctomorpha</taxon>
        <taxon>Phthiraptera</taxon>
        <taxon>Anoplura</taxon>
        <taxon>Polyplacidae</taxon>
        <taxon>Polyplax</taxon>
    </lineage>
</organism>
<dbReference type="AlphaFoldDB" id="A0AAN8S9B9"/>
<evidence type="ECO:0000313" key="3">
    <source>
        <dbReference type="Proteomes" id="UP001372834"/>
    </source>
</evidence>